<sequence length="123" mass="13754">MIAYRPRFSPTGPTIFPIANTEIRPRGRARGRTITKENDMTEPTQDQQDEMLDLLRRTHLWIDGMQTAGLDESIVVSAIHAALVERLLRAGGAEKAAQWLQAQATMTAQLGPAMIAEMRAQRR</sequence>
<protein>
    <submittedName>
        <fullName evidence="1">Uncharacterized protein</fullName>
    </submittedName>
</protein>
<dbReference type="Proteomes" id="UP000290975">
    <property type="component" value="Unassembled WGS sequence"/>
</dbReference>
<reference evidence="1 2" key="1">
    <citation type="submission" date="2014-12" db="EMBL/GenBank/DDBJ databases">
        <title>Whole genome sequencing of Sphingobium xenophagum OW59.</title>
        <authorList>
            <person name="Ohta Y."/>
            <person name="Nishi S."/>
            <person name="Hatada Y."/>
        </authorList>
    </citation>
    <scope>NUCLEOTIDE SEQUENCE [LARGE SCALE GENOMIC DNA]</scope>
    <source>
        <strain evidence="1 2">OW59</strain>
    </source>
</reference>
<accession>A0A401IZ49</accession>
<dbReference type="EMBL" id="BBQY01000001">
    <property type="protein sequence ID" value="GBH29681.1"/>
    <property type="molecule type" value="Genomic_DNA"/>
</dbReference>
<gene>
    <name evidence="1" type="ORF">MBESOW_P0935</name>
</gene>
<proteinExistence type="predicted"/>
<comment type="caution">
    <text evidence="1">The sequence shown here is derived from an EMBL/GenBank/DDBJ whole genome shotgun (WGS) entry which is preliminary data.</text>
</comment>
<dbReference type="AlphaFoldDB" id="A0A401IZ49"/>
<keyword evidence="2" id="KW-1185">Reference proteome</keyword>
<evidence type="ECO:0000313" key="2">
    <source>
        <dbReference type="Proteomes" id="UP000290975"/>
    </source>
</evidence>
<evidence type="ECO:0000313" key="1">
    <source>
        <dbReference type="EMBL" id="GBH29681.1"/>
    </source>
</evidence>
<organism evidence="1 2">
    <name type="scientific">Sphingobium xenophagum</name>
    <dbReference type="NCBI Taxonomy" id="121428"/>
    <lineage>
        <taxon>Bacteria</taxon>
        <taxon>Pseudomonadati</taxon>
        <taxon>Pseudomonadota</taxon>
        <taxon>Alphaproteobacteria</taxon>
        <taxon>Sphingomonadales</taxon>
        <taxon>Sphingomonadaceae</taxon>
        <taxon>Sphingobium</taxon>
    </lineage>
</organism>
<name>A0A401IZ49_SPHXE</name>